<protein>
    <submittedName>
        <fullName evidence="1">Uncharacterized protein</fullName>
    </submittedName>
</protein>
<accession>A0A2D0B5S1</accession>
<gene>
    <name evidence="1" type="ORF">CEJ42_07650</name>
</gene>
<dbReference type="AlphaFoldDB" id="A0A2D0B5S1"/>
<name>A0A2D0B5S1_9BURK</name>
<reference evidence="1 2" key="1">
    <citation type="submission" date="2017-06" db="EMBL/GenBank/DDBJ databases">
        <title>Herbaspirillum phytohormonus sp. nov., isolated from the root nodule of Robinia pseudoacacia in lead-zinc mine.</title>
        <authorList>
            <person name="Fan M."/>
            <person name="Lin Y."/>
        </authorList>
    </citation>
    <scope>NUCLEOTIDE SEQUENCE [LARGE SCALE GENOMIC DNA]</scope>
    <source>
        <strain evidence="1 2">HZ10</strain>
    </source>
</reference>
<dbReference type="EMBL" id="NJGU01000004">
    <property type="protein sequence ID" value="OWY29728.1"/>
    <property type="molecule type" value="Genomic_DNA"/>
</dbReference>
<evidence type="ECO:0000313" key="1">
    <source>
        <dbReference type="EMBL" id="OWY29728.1"/>
    </source>
</evidence>
<dbReference type="RefSeq" id="WP_129587683.1">
    <property type="nucleotide sequence ID" value="NZ_NJGU01000004.1"/>
</dbReference>
<sequence>MHDKTGALLHEVSYFSQRYLQLYMMDITPFTDRDLGTWDFFVALKEAVEKISEKFSSEPNENQLAARIRARTGDICPLDGFWLVANSVDYRIEAKQGGMPSS</sequence>
<proteinExistence type="predicted"/>
<evidence type="ECO:0000313" key="2">
    <source>
        <dbReference type="Proteomes" id="UP000197596"/>
    </source>
</evidence>
<organism evidence="1 2">
    <name type="scientific">Herbaspirillum robiniae</name>
    <dbReference type="NCBI Taxonomy" id="2014887"/>
    <lineage>
        <taxon>Bacteria</taxon>
        <taxon>Pseudomonadati</taxon>
        <taxon>Pseudomonadota</taxon>
        <taxon>Betaproteobacteria</taxon>
        <taxon>Burkholderiales</taxon>
        <taxon>Oxalobacteraceae</taxon>
        <taxon>Herbaspirillum</taxon>
    </lineage>
</organism>
<dbReference type="Proteomes" id="UP000197596">
    <property type="component" value="Unassembled WGS sequence"/>
</dbReference>
<comment type="caution">
    <text evidence="1">The sequence shown here is derived from an EMBL/GenBank/DDBJ whole genome shotgun (WGS) entry which is preliminary data.</text>
</comment>